<evidence type="ECO:0000256" key="1">
    <source>
        <dbReference type="ARBA" id="ARBA00008140"/>
    </source>
</evidence>
<dbReference type="RefSeq" id="XP_029217658.1">
    <property type="nucleotide sequence ID" value="XM_029366227.1"/>
</dbReference>
<evidence type="ECO:0000256" key="2">
    <source>
        <dbReference type="ARBA" id="ARBA00022670"/>
    </source>
</evidence>
<dbReference type="PANTHER" id="PTHR12378">
    <property type="entry name" value="DESUMOYLATING ISOPEPTIDASE"/>
    <property type="match status" value="1"/>
</dbReference>
<dbReference type="STRING" id="94643.A0A2A9M6R7"/>
<dbReference type="InterPro" id="IPR008580">
    <property type="entry name" value="PPPDE_dom"/>
</dbReference>
<dbReference type="KEGG" id="bbes:BESB_078650"/>
<reference evidence="5 6" key="1">
    <citation type="submission" date="2017-09" db="EMBL/GenBank/DDBJ databases">
        <title>Genome sequencing of Besnoitia besnoiti strain Bb-Ger1.</title>
        <authorList>
            <person name="Schares G."/>
            <person name="Venepally P."/>
            <person name="Lorenzi H.A."/>
        </authorList>
    </citation>
    <scope>NUCLEOTIDE SEQUENCE [LARGE SCALE GENOMIC DNA]</scope>
    <source>
        <strain evidence="5 6">Bb-Ger1</strain>
    </source>
</reference>
<dbReference type="GO" id="GO:0101005">
    <property type="term" value="F:deubiquitinase activity"/>
    <property type="evidence" value="ECO:0007669"/>
    <property type="project" value="TreeGrafter"/>
</dbReference>
<evidence type="ECO:0000256" key="3">
    <source>
        <dbReference type="ARBA" id="ARBA00022801"/>
    </source>
</evidence>
<keyword evidence="2" id="KW-0645">Protease</keyword>
<evidence type="ECO:0000259" key="4">
    <source>
        <dbReference type="PROSITE" id="PS51858"/>
    </source>
</evidence>
<name>A0A2A9M6R7_BESBE</name>
<dbReference type="OrthoDB" id="329236at2759"/>
<comment type="caution">
    <text evidence="5">The sequence shown here is derived from an EMBL/GenBank/DDBJ whole genome shotgun (WGS) entry which is preliminary data.</text>
</comment>
<feature type="domain" description="PPPDE" evidence="4">
    <location>
        <begin position="2"/>
        <end position="156"/>
    </location>
</feature>
<proteinExistence type="inferred from homology"/>
<dbReference type="GO" id="GO:0016579">
    <property type="term" value="P:protein deubiquitination"/>
    <property type="evidence" value="ECO:0007669"/>
    <property type="project" value="TreeGrafter"/>
</dbReference>
<dbReference type="EMBL" id="NWUJ01000008">
    <property type="protein sequence ID" value="PFH33649.1"/>
    <property type="molecule type" value="Genomic_DNA"/>
</dbReference>
<dbReference type="Proteomes" id="UP000224006">
    <property type="component" value="Chromosome VII"/>
</dbReference>
<dbReference type="GeneID" id="40312792"/>
<dbReference type="InterPro" id="IPR042266">
    <property type="entry name" value="PPPDE_sf"/>
</dbReference>
<dbReference type="Gene3D" id="3.90.1720.30">
    <property type="entry name" value="PPPDE domains"/>
    <property type="match status" value="1"/>
</dbReference>
<keyword evidence="3" id="KW-0378">Hydrolase</keyword>
<organism evidence="5 6">
    <name type="scientific">Besnoitia besnoiti</name>
    <name type="common">Apicomplexan protozoan</name>
    <dbReference type="NCBI Taxonomy" id="94643"/>
    <lineage>
        <taxon>Eukaryota</taxon>
        <taxon>Sar</taxon>
        <taxon>Alveolata</taxon>
        <taxon>Apicomplexa</taxon>
        <taxon>Conoidasida</taxon>
        <taxon>Coccidia</taxon>
        <taxon>Eucoccidiorida</taxon>
        <taxon>Eimeriorina</taxon>
        <taxon>Sarcocystidae</taxon>
        <taxon>Besnoitia</taxon>
    </lineage>
</organism>
<gene>
    <name evidence="5" type="ORF">BESB_078650</name>
</gene>
<dbReference type="SMART" id="SM01179">
    <property type="entry name" value="DUF862"/>
    <property type="match status" value="1"/>
</dbReference>
<dbReference type="GO" id="GO:0006508">
    <property type="term" value="P:proteolysis"/>
    <property type="evidence" value="ECO:0007669"/>
    <property type="project" value="UniProtKB-KW"/>
</dbReference>
<protein>
    <submittedName>
        <fullName evidence="5">EREBP-4 family protein</fullName>
    </submittedName>
</protein>
<dbReference type="AlphaFoldDB" id="A0A2A9M6R7"/>
<dbReference type="PROSITE" id="PS51858">
    <property type="entry name" value="PPPDE"/>
    <property type="match status" value="1"/>
</dbReference>
<dbReference type="PANTHER" id="PTHR12378:SF80">
    <property type="entry name" value="IP06716P-RELATED"/>
    <property type="match status" value="1"/>
</dbReference>
<dbReference type="Pfam" id="PF05903">
    <property type="entry name" value="Peptidase_C97"/>
    <property type="match status" value="1"/>
</dbReference>
<accession>A0A2A9M6R7</accession>
<evidence type="ECO:0000313" key="5">
    <source>
        <dbReference type="EMBL" id="PFH33649.1"/>
    </source>
</evidence>
<evidence type="ECO:0000313" key="6">
    <source>
        <dbReference type="Proteomes" id="UP000224006"/>
    </source>
</evidence>
<dbReference type="VEuPathDB" id="ToxoDB:BESB_078650"/>
<keyword evidence="6" id="KW-1185">Reference proteome</keyword>
<sequence>MPSIRLNVYRIGGKFAPPALCGCCAVYHTGVQIGAREYSFAHGAGVVAAEFDPSRAGSARLSVFGGAAGADEELEDAEFVYSLNMGECAMTGGQIAAAIETLSRDFAGEHYHLLERNCNHFSDALCRRLVGRGIPAYINRAAWLGRWISCLFPRGVFVGPLPETVSEASPCTGLFEGAGQRLGADPRYACAPPLLDAPRSPNEAQTLSGVLRGFSQQWADAGPVYSVNQYSSTTTVIAADEASALELSRALLADAAKARIERQKGR</sequence>
<comment type="similarity">
    <text evidence="1">Belongs to the DeSI family.</text>
</comment>